<comment type="caution">
    <text evidence="1">The sequence shown here is derived from an EMBL/GenBank/DDBJ whole genome shotgun (WGS) entry which is preliminary data.</text>
</comment>
<keyword evidence="2" id="KW-1185">Reference proteome</keyword>
<protein>
    <submittedName>
        <fullName evidence="1">Uncharacterized protein</fullName>
    </submittedName>
</protein>
<dbReference type="Proteomes" id="UP000315783">
    <property type="component" value="Unassembled WGS sequence"/>
</dbReference>
<reference evidence="1 2" key="1">
    <citation type="journal article" date="2019" name="Appl. Microbiol. Biotechnol.">
        <title>Genome sequence of Isaria javanica and comparative genome analysis insights into family S53 peptidase evolution in fungal entomopathogens.</title>
        <authorList>
            <person name="Lin R."/>
            <person name="Zhang X."/>
            <person name="Xin B."/>
            <person name="Zou M."/>
            <person name="Gao Y."/>
            <person name="Qin F."/>
            <person name="Hu Q."/>
            <person name="Xie B."/>
            <person name="Cheng X."/>
        </authorList>
    </citation>
    <scope>NUCLEOTIDE SEQUENCE [LARGE SCALE GENOMIC DNA]</scope>
    <source>
        <strain evidence="1 2">IJ1G</strain>
    </source>
</reference>
<sequence length="144" mass="15509">MELLEEAGLQPAALYRLTDGLPSSENNERRAWEDCAGSNGQDRLITNKGTEINCLLPIHIRMQCGLSQCSTSSSMNRAPSITPLCPRSSLCQAGPANPARPRIARLANPCLRQPMSFLERPPWSPLPGLLANPLPGPTARPGLA</sequence>
<evidence type="ECO:0000313" key="1">
    <source>
        <dbReference type="EMBL" id="TQV91324.1"/>
    </source>
</evidence>
<evidence type="ECO:0000313" key="2">
    <source>
        <dbReference type="Proteomes" id="UP000315783"/>
    </source>
</evidence>
<name>A0A545UPD5_9HYPO</name>
<gene>
    <name evidence="1" type="ORF">IF1G_09823</name>
</gene>
<organism evidence="1 2">
    <name type="scientific">Cordyceps javanica</name>
    <dbReference type="NCBI Taxonomy" id="43265"/>
    <lineage>
        <taxon>Eukaryota</taxon>
        <taxon>Fungi</taxon>
        <taxon>Dikarya</taxon>
        <taxon>Ascomycota</taxon>
        <taxon>Pezizomycotina</taxon>
        <taxon>Sordariomycetes</taxon>
        <taxon>Hypocreomycetidae</taxon>
        <taxon>Hypocreales</taxon>
        <taxon>Cordycipitaceae</taxon>
        <taxon>Cordyceps</taxon>
    </lineage>
</organism>
<dbReference type="AlphaFoldDB" id="A0A545UPD5"/>
<proteinExistence type="predicted"/>
<accession>A0A545UPD5</accession>
<dbReference type="EMBL" id="SPUK01000019">
    <property type="protein sequence ID" value="TQV91324.1"/>
    <property type="molecule type" value="Genomic_DNA"/>
</dbReference>